<feature type="region of interest" description="Disordered" evidence="1">
    <location>
        <begin position="1"/>
        <end position="25"/>
    </location>
</feature>
<feature type="compositionally biased region" description="Polar residues" evidence="1">
    <location>
        <begin position="234"/>
        <end position="244"/>
    </location>
</feature>
<dbReference type="Proteomes" id="UP000041254">
    <property type="component" value="Unassembled WGS sequence"/>
</dbReference>
<name>A0A0G4F1N7_VITBC</name>
<feature type="compositionally biased region" description="Acidic residues" evidence="1">
    <location>
        <begin position="8"/>
        <end position="21"/>
    </location>
</feature>
<feature type="region of interest" description="Disordered" evidence="1">
    <location>
        <begin position="46"/>
        <end position="96"/>
    </location>
</feature>
<dbReference type="InParanoid" id="A0A0G4F1N7"/>
<feature type="compositionally biased region" description="Acidic residues" evidence="1">
    <location>
        <begin position="399"/>
        <end position="419"/>
    </location>
</feature>
<keyword evidence="3" id="KW-1185">Reference proteome</keyword>
<dbReference type="VEuPathDB" id="CryptoDB:Vbra_2484"/>
<proteinExistence type="predicted"/>
<dbReference type="AlphaFoldDB" id="A0A0G4F1N7"/>
<dbReference type="GO" id="GO:0046872">
    <property type="term" value="F:metal ion binding"/>
    <property type="evidence" value="ECO:0007669"/>
    <property type="project" value="UniProtKB-KW"/>
</dbReference>
<sequence>MASAVELVAEEAADEGEEGADCQETPFQRALREIAATNQRRERLRQQFKNKSKTFQERLRESEHRHLRKVAGSGYSKPKPKLPSVPEQTRAEKPVPARKAMLDGTLLPGARPPAPKPFLVGVARRPLDGTFGPPPTFKPLRKELQWRANDERQPQFPPPKEARQELERRRNFRRRVNPYAANGANLELPQLLYEFFSFYKEQLDVRKYVVAIRLAPDVVTKAEYLQRHRRQRKYINTDSATTSQRADDRETDYADHPEDMWVEDPIETDSMYTVKPQMRARMMHEFDRTLKSLAAGQSIDEVIGHLPANPPRPGKLIREKFEMNSPTERGLILGRGGETINKITRMCGGLCRRRICAQIRGGSKISERKRLTRSANMMSDSEAVVEVDMRDQFDLDEEVIKEEPEEGETAGEGEEETASEEEHQPAATEGCRTLPARLLPRRSNSSGALVLEDPDERLLAEMLEVTRRVGQFMQEFAAKGKTFQERLREKARNKHLHQATGSRFRVASRDKKPILPPVPEKTPGILRGCVQAALRLAMSHSLSAYVCLSAKKQLPSKRKMLDGETPLP</sequence>
<protein>
    <submittedName>
        <fullName evidence="2">Uncharacterized protein</fullName>
    </submittedName>
</protein>
<feature type="region of interest" description="Disordered" evidence="1">
    <location>
        <begin position="399"/>
        <end position="438"/>
    </location>
</feature>
<feature type="compositionally biased region" description="Basic and acidic residues" evidence="1">
    <location>
        <begin position="160"/>
        <end position="169"/>
    </location>
</feature>
<organism evidence="2 3">
    <name type="scientific">Vitrella brassicaformis (strain CCMP3155)</name>
    <dbReference type="NCBI Taxonomy" id="1169540"/>
    <lineage>
        <taxon>Eukaryota</taxon>
        <taxon>Sar</taxon>
        <taxon>Alveolata</taxon>
        <taxon>Colpodellida</taxon>
        <taxon>Vitrellaceae</taxon>
        <taxon>Vitrella</taxon>
    </lineage>
</organism>
<evidence type="ECO:0000256" key="1">
    <source>
        <dbReference type="SAM" id="MobiDB-lite"/>
    </source>
</evidence>
<feature type="region of interest" description="Disordered" evidence="1">
    <location>
        <begin position="147"/>
        <end position="169"/>
    </location>
</feature>
<gene>
    <name evidence="2" type="ORF">Vbra_2484</name>
</gene>
<feature type="region of interest" description="Disordered" evidence="1">
    <location>
        <begin position="234"/>
        <end position="258"/>
    </location>
</feature>
<evidence type="ECO:0000313" key="3">
    <source>
        <dbReference type="Proteomes" id="UP000041254"/>
    </source>
</evidence>
<feature type="compositionally biased region" description="Basic and acidic residues" evidence="1">
    <location>
        <begin position="54"/>
        <end position="64"/>
    </location>
</feature>
<evidence type="ECO:0000313" key="2">
    <source>
        <dbReference type="EMBL" id="CEM05505.1"/>
    </source>
</evidence>
<dbReference type="EMBL" id="CDMY01000359">
    <property type="protein sequence ID" value="CEM05505.1"/>
    <property type="molecule type" value="Genomic_DNA"/>
</dbReference>
<dbReference type="SUPFAM" id="SSF81631">
    <property type="entry name" value="PAP/OAS1 substrate-binding domain"/>
    <property type="match status" value="1"/>
</dbReference>
<dbReference type="Gene3D" id="1.10.1410.10">
    <property type="match status" value="1"/>
</dbReference>
<reference evidence="2 3" key="1">
    <citation type="submission" date="2014-11" db="EMBL/GenBank/DDBJ databases">
        <authorList>
            <person name="Zhu J."/>
            <person name="Qi W."/>
            <person name="Song R."/>
        </authorList>
    </citation>
    <scope>NUCLEOTIDE SEQUENCE [LARGE SCALE GENOMIC DNA]</scope>
</reference>
<accession>A0A0G4F1N7</accession>
<feature type="compositionally biased region" description="Basic and acidic residues" evidence="1">
    <location>
        <begin position="245"/>
        <end position="258"/>
    </location>
</feature>